<evidence type="ECO:0000256" key="1">
    <source>
        <dbReference type="SAM" id="SignalP"/>
    </source>
</evidence>
<dbReference type="HOGENOM" id="CLU_1074678_0_0_1"/>
<keyword evidence="3" id="KW-1185">Reference proteome</keyword>
<dbReference type="InterPro" id="IPR010562">
    <property type="entry name" value="Haemolymph_juvenile_hormone-bd"/>
</dbReference>
<organism evidence="3">
    <name type="scientific">Drosophila grimshawi</name>
    <name type="common">Hawaiian fruit fly</name>
    <name type="synonym">Idiomyia grimshawi</name>
    <dbReference type="NCBI Taxonomy" id="7222"/>
    <lineage>
        <taxon>Eukaryota</taxon>
        <taxon>Metazoa</taxon>
        <taxon>Ecdysozoa</taxon>
        <taxon>Arthropoda</taxon>
        <taxon>Hexapoda</taxon>
        <taxon>Insecta</taxon>
        <taxon>Pterygota</taxon>
        <taxon>Neoptera</taxon>
        <taxon>Endopterygota</taxon>
        <taxon>Diptera</taxon>
        <taxon>Brachycera</taxon>
        <taxon>Muscomorpha</taxon>
        <taxon>Ephydroidea</taxon>
        <taxon>Drosophilidae</taxon>
        <taxon>Drosophila</taxon>
        <taxon>Hawaiian Drosophila</taxon>
    </lineage>
</organism>
<keyword evidence="1" id="KW-0732">Signal</keyword>
<reference evidence="2 3" key="1">
    <citation type="journal article" date="2007" name="Nature">
        <title>Evolution of genes and genomes on the Drosophila phylogeny.</title>
        <authorList>
            <consortium name="Drosophila 12 Genomes Consortium"/>
            <person name="Clark A.G."/>
            <person name="Eisen M.B."/>
            <person name="Smith D.R."/>
            <person name="Bergman C.M."/>
            <person name="Oliver B."/>
            <person name="Markow T.A."/>
            <person name="Kaufman T.C."/>
            <person name="Kellis M."/>
            <person name="Gelbart W."/>
            <person name="Iyer V.N."/>
            <person name="Pollard D.A."/>
            <person name="Sackton T.B."/>
            <person name="Larracuente A.M."/>
            <person name="Singh N.D."/>
            <person name="Abad J.P."/>
            <person name="Abt D.N."/>
            <person name="Adryan B."/>
            <person name="Aguade M."/>
            <person name="Akashi H."/>
            <person name="Anderson W.W."/>
            <person name="Aquadro C.F."/>
            <person name="Ardell D.H."/>
            <person name="Arguello R."/>
            <person name="Artieri C.G."/>
            <person name="Barbash D.A."/>
            <person name="Barker D."/>
            <person name="Barsanti P."/>
            <person name="Batterham P."/>
            <person name="Batzoglou S."/>
            <person name="Begun D."/>
            <person name="Bhutkar A."/>
            <person name="Blanco E."/>
            <person name="Bosak S.A."/>
            <person name="Bradley R.K."/>
            <person name="Brand A.D."/>
            <person name="Brent M.R."/>
            <person name="Brooks A.N."/>
            <person name="Brown R.H."/>
            <person name="Butlin R.K."/>
            <person name="Caggese C."/>
            <person name="Calvi B.R."/>
            <person name="Bernardo de Carvalho A."/>
            <person name="Caspi A."/>
            <person name="Castrezana S."/>
            <person name="Celniker S.E."/>
            <person name="Chang J.L."/>
            <person name="Chapple C."/>
            <person name="Chatterji S."/>
            <person name="Chinwalla A."/>
            <person name="Civetta A."/>
            <person name="Clifton S.W."/>
            <person name="Comeron J.M."/>
            <person name="Costello J.C."/>
            <person name="Coyne J.A."/>
            <person name="Daub J."/>
            <person name="David R.G."/>
            <person name="Delcher A.L."/>
            <person name="Delehaunty K."/>
            <person name="Do C.B."/>
            <person name="Ebling H."/>
            <person name="Edwards K."/>
            <person name="Eickbush T."/>
            <person name="Evans J.D."/>
            <person name="Filipski A."/>
            <person name="Findeiss S."/>
            <person name="Freyhult E."/>
            <person name="Fulton L."/>
            <person name="Fulton R."/>
            <person name="Garcia A.C."/>
            <person name="Gardiner A."/>
            <person name="Garfield D.A."/>
            <person name="Garvin B.E."/>
            <person name="Gibson G."/>
            <person name="Gilbert D."/>
            <person name="Gnerre S."/>
            <person name="Godfrey J."/>
            <person name="Good R."/>
            <person name="Gotea V."/>
            <person name="Gravely B."/>
            <person name="Greenberg A.J."/>
            <person name="Griffiths-Jones S."/>
            <person name="Gross S."/>
            <person name="Guigo R."/>
            <person name="Gustafson E.A."/>
            <person name="Haerty W."/>
            <person name="Hahn M.W."/>
            <person name="Halligan D.L."/>
            <person name="Halpern A.L."/>
            <person name="Halter G.M."/>
            <person name="Han M.V."/>
            <person name="Heger A."/>
            <person name="Hillier L."/>
            <person name="Hinrichs A.S."/>
            <person name="Holmes I."/>
            <person name="Hoskins R.A."/>
            <person name="Hubisz M.J."/>
            <person name="Hultmark D."/>
            <person name="Huntley M.A."/>
            <person name="Jaffe D.B."/>
            <person name="Jagadeeshan S."/>
            <person name="Jeck W.R."/>
            <person name="Johnson J."/>
            <person name="Jones C.D."/>
            <person name="Jordan W.C."/>
            <person name="Karpen G.H."/>
            <person name="Kataoka E."/>
            <person name="Keightley P.D."/>
            <person name="Kheradpour P."/>
            <person name="Kirkness E.F."/>
            <person name="Koerich L.B."/>
            <person name="Kristiansen K."/>
            <person name="Kudrna D."/>
            <person name="Kulathinal R.J."/>
            <person name="Kumar S."/>
            <person name="Kwok R."/>
            <person name="Lander E."/>
            <person name="Langley C.H."/>
            <person name="Lapoint R."/>
            <person name="Lazzaro B.P."/>
            <person name="Lee S.J."/>
            <person name="Levesque L."/>
            <person name="Li R."/>
            <person name="Lin C.F."/>
            <person name="Lin M.F."/>
            <person name="Lindblad-Toh K."/>
            <person name="Llopart A."/>
            <person name="Long M."/>
            <person name="Low L."/>
            <person name="Lozovsky E."/>
            <person name="Lu J."/>
            <person name="Luo M."/>
            <person name="Machado C.A."/>
            <person name="Makalowski W."/>
            <person name="Marzo M."/>
            <person name="Matsuda M."/>
            <person name="Matzkin L."/>
            <person name="McAllister B."/>
            <person name="McBride C.S."/>
            <person name="McKernan B."/>
            <person name="McKernan K."/>
            <person name="Mendez-Lago M."/>
            <person name="Minx P."/>
            <person name="Mollenhauer M.U."/>
            <person name="Montooth K."/>
            <person name="Mount S.M."/>
            <person name="Mu X."/>
            <person name="Myers E."/>
            <person name="Negre B."/>
            <person name="Newfeld S."/>
            <person name="Nielsen R."/>
            <person name="Noor M.A."/>
            <person name="O'Grady P."/>
            <person name="Pachter L."/>
            <person name="Papaceit M."/>
            <person name="Parisi M.J."/>
            <person name="Parisi M."/>
            <person name="Parts L."/>
            <person name="Pedersen J.S."/>
            <person name="Pesole G."/>
            <person name="Phillippy A.M."/>
            <person name="Ponting C.P."/>
            <person name="Pop M."/>
            <person name="Porcelli D."/>
            <person name="Powell J.R."/>
            <person name="Prohaska S."/>
            <person name="Pruitt K."/>
            <person name="Puig M."/>
            <person name="Quesneville H."/>
            <person name="Ram K.R."/>
            <person name="Rand D."/>
            <person name="Rasmussen M.D."/>
            <person name="Reed L.K."/>
            <person name="Reenan R."/>
            <person name="Reily A."/>
            <person name="Remington K.A."/>
            <person name="Rieger T.T."/>
            <person name="Ritchie M.G."/>
            <person name="Robin C."/>
            <person name="Rogers Y.H."/>
            <person name="Rohde C."/>
            <person name="Rozas J."/>
            <person name="Rubenfield M.J."/>
            <person name="Ruiz A."/>
            <person name="Russo S."/>
            <person name="Salzberg S.L."/>
            <person name="Sanchez-Gracia A."/>
            <person name="Saranga D.J."/>
            <person name="Sato H."/>
            <person name="Schaeffer S.W."/>
            <person name="Schatz M.C."/>
            <person name="Schlenke T."/>
            <person name="Schwartz R."/>
            <person name="Segarra C."/>
            <person name="Singh R.S."/>
            <person name="Sirot L."/>
            <person name="Sirota M."/>
            <person name="Sisneros N.B."/>
            <person name="Smith C.D."/>
            <person name="Smith T.F."/>
            <person name="Spieth J."/>
            <person name="Stage D.E."/>
            <person name="Stark A."/>
            <person name="Stephan W."/>
            <person name="Strausberg R.L."/>
            <person name="Strempel S."/>
            <person name="Sturgill D."/>
            <person name="Sutton G."/>
            <person name="Sutton G.G."/>
            <person name="Tao W."/>
            <person name="Teichmann S."/>
            <person name="Tobari Y.N."/>
            <person name="Tomimura Y."/>
            <person name="Tsolas J.M."/>
            <person name="Valente V.L."/>
            <person name="Venter E."/>
            <person name="Venter J.C."/>
            <person name="Vicario S."/>
            <person name="Vieira F.G."/>
            <person name="Vilella A.J."/>
            <person name="Villasante A."/>
            <person name="Walenz B."/>
            <person name="Wang J."/>
            <person name="Wasserman M."/>
            <person name="Watts T."/>
            <person name="Wilson D."/>
            <person name="Wilson R.K."/>
            <person name="Wing R.A."/>
            <person name="Wolfner M.F."/>
            <person name="Wong A."/>
            <person name="Wong G.K."/>
            <person name="Wu C.I."/>
            <person name="Wu G."/>
            <person name="Yamamoto D."/>
            <person name="Yang H.P."/>
            <person name="Yang S.P."/>
            <person name="Yorke J.A."/>
            <person name="Yoshida K."/>
            <person name="Zdobnov E."/>
            <person name="Zhang P."/>
            <person name="Zhang Y."/>
            <person name="Zimin A.V."/>
            <person name="Baldwin J."/>
            <person name="Abdouelleil A."/>
            <person name="Abdulkadir J."/>
            <person name="Abebe A."/>
            <person name="Abera B."/>
            <person name="Abreu J."/>
            <person name="Acer S.C."/>
            <person name="Aftuck L."/>
            <person name="Alexander A."/>
            <person name="An P."/>
            <person name="Anderson E."/>
            <person name="Anderson S."/>
            <person name="Arachi H."/>
            <person name="Azer M."/>
            <person name="Bachantsang P."/>
            <person name="Barry A."/>
            <person name="Bayul T."/>
            <person name="Berlin A."/>
            <person name="Bessette D."/>
            <person name="Bloom T."/>
            <person name="Blye J."/>
            <person name="Boguslavskiy L."/>
            <person name="Bonnet C."/>
            <person name="Boukhgalter B."/>
            <person name="Bourzgui I."/>
            <person name="Brown A."/>
            <person name="Cahill P."/>
            <person name="Channer S."/>
            <person name="Cheshatsang Y."/>
            <person name="Chuda L."/>
            <person name="Citroen M."/>
            <person name="Collymore A."/>
            <person name="Cooke P."/>
            <person name="Costello M."/>
            <person name="D'Aco K."/>
            <person name="Daza R."/>
            <person name="De Haan G."/>
            <person name="DeGray S."/>
            <person name="DeMaso C."/>
            <person name="Dhargay N."/>
            <person name="Dooley K."/>
            <person name="Dooley E."/>
            <person name="Doricent M."/>
            <person name="Dorje P."/>
            <person name="Dorjee K."/>
            <person name="Dupes A."/>
            <person name="Elong R."/>
            <person name="Falk J."/>
            <person name="Farina A."/>
            <person name="Faro S."/>
            <person name="Ferguson D."/>
            <person name="Fisher S."/>
            <person name="Foley C.D."/>
            <person name="Franke A."/>
            <person name="Friedrich D."/>
            <person name="Gadbois L."/>
            <person name="Gearin G."/>
            <person name="Gearin C.R."/>
            <person name="Giannoukos G."/>
            <person name="Goode T."/>
            <person name="Graham J."/>
            <person name="Grandbois E."/>
            <person name="Grewal S."/>
            <person name="Gyaltsen K."/>
            <person name="Hafez N."/>
            <person name="Hagos B."/>
            <person name="Hall J."/>
            <person name="Henson C."/>
            <person name="Hollinger A."/>
            <person name="Honan T."/>
            <person name="Huard M.D."/>
            <person name="Hughes L."/>
            <person name="Hurhula B."/>
            <person name="Husby M.E."/>
            <person name="Kamat A."/>
            <person name="Kanga B."/>
            <person name="Kashin S."/>
            <person name="Khazanovich D."/>
            <person name="Kisner P."/>
            <person name="Lance K."/>
            <person name="Lara M."/>
            <person name="Lee W."/>
            <person name="Lennon N."/>
            <person name="Letendre F."/>
            <person name="LeVine R."/>
            <person name="Lipovsky A."/>
            <person name="Liu X."/>
            <person name="Liu J."/>
            <person name="Liu S."/>
            <person name="Lokyitsang T."/>
            <person name="Lokyitsang Y."/>
            <person name="Lubonja R."/>
            <person name="Lui A."/>
            <person name="MacDonald P."/>
            <person name="Magnisalis V."/>
            <person name="Maru K."/>
            <person name="Matthews C."/>
            <person name="McCusker W."/>
            <person name="McDonough S."/>
            <person name="Mehta T."/>
            <person name="Meldrim J."/>
            <person name="Meneus L."/>
            <person name="Mihai O."/>
            <person name="Mihalev A."/>
            <person name="Mihova T."/>
            <person name="Mittelman R."/>
            <person name="Mlenga V."/>
            <person name="Montmayeur A."/>
            <person name="Mulrain L."/>
            <person name="Navidi A."/>
            <person name="Naylor J."/>
            <person name="Negash T."/>
            <person name="Nguyen T."/>
            <person name="Nguyen N."/>
            <person name="Nicol R."/>
            <person name="Norbu C."/>
            <person name="Norbu N."/>
            <person name="Novod N."/>
            <person name="O'Neill B."/>
            <person name="Osman S."/>
            <person name="Markiewicz E."/>
            <person name="Oyono O.L."/>
            <person name="Patti C."/>
            <person name="Phunkhang P."/>
            <person name="Pierre F."/>
            <person name="Priest M."/>
            <person name="Raghuraman S."/>
            <person name="Rege F."/>
            <person name="Reyes R."/>
            <person name="Rise C."/>
            <person name="Rogov P."/>
            <person name="Ross K."/>
            <person name="Ryan E."/>
            <person name="Settipalli S."/>
            <person name="Shea T."/>
            <person name="Sherpa N."/>
            <person name="Shi L."/>
            <person name="Shih D."/>
            <person name="Sparrow T."/>
            <person name="Spaulding J."/>
            <person name="Stalker J."/>
            <person name="Stange-Thomann N."/>
            <person name="Stavropoulos S."/>
            <person name="Stone C."/>
            <person name="Strader C."/>
            <person name="Tesfaye S."/>
            <person name="Thomson T."/>
            <person name="Thoulutsang Y."/>
            <person name="Thoulutsang D."/>
            <person name="Topham K."/>
            <person name="Topping I."/>
            <person name="Tsamla T."/>
            <person name="Vassiliev H."/>
            <person name="Vo A."/>
            <person name="Wangchuk T."/>
            <person name="Wangdi T."/>
            <person name="Weiand M."/>
            <person name="Wilkinson J."/>
            <person name="Wilson A."/>
            <person name="Yadav S."/>
            <person name="Young G."/>
            <person name="Yu Q."/>
            <person name="Zembek L."/>
            <person name="Zhong D."/>
            <person name="Zimmer A."/>
            <person name="Zwirko Z."/>
            <person name="Jaffe D.B."/>
            <person name="Alvarez P."/>
            <person name="Brockman W."/>
            <person name="Butler J."/>
            <person name="Chin C."/>
            <person name="Gnerre S."/>
            <person name="Grabherr M."/>
            <person name="Kleber M."/>
            <person name="Mauceli E."/>
            <person name="MacCallum I."/>
        </authorList>
    </citation>
    <scope>NUCLEOTIDE SEQUENCE [LARGE SCALE GENOMIC DNA]</scope>
    <source>
        <strain evidence="3">Tucson 15287-2541.00</strain>
    </source>
</reference>
<evidence type="ECO:0000313" key="2">
    <source>
        <dbReference type="EMBL" id="EDV91485.1"/>
    </source>
</evidence>
<feature type="signal peptide" evidence="1">
    <location>
        <begin position="1"/>
        <end position="17"/>
    </location>
</feature>
<dbReference type="InterPro" id="IPR038606">
    <property type="entry name" value="To_sf"/>
</dbReference>
<dbReference type="Pfam" id="PF06585">
    <property type="entry name" value="JHBP"/>
    <property type="match status" value="1"/>
</dbReference>
<dbReference type="Proteomes" id="UP000001070">
    <property type="component" value="Unassembled WGS sequence"/>
</dbReference>
<proteinExistence type="predicted"/>
<dbReference type="SMART" id="SM00700">
    <property type="entry name" value="JHBP"/>
    <property type="match status" value="1"/>
</dbReference>
<dbReference type="PANTHER" id="PTHR20993:SF0">
    <property type="entry name" value="GH07914P"/>
    <property type="match status" value="1"/>
</dbReference>
<name>B4JTQ6_DROGR</name>
<dbReference type="Gene3D" id="3.15.10.30">
    <property type="entry name" value="Haemolymph juvenile hormone binding protein"/>
    <property type="match status" value="1"/>
</dbReference>
<feature type="chain" id="PRO_5002809919" evidence="1">
    <location>
        <begin position="18"/>
        <end position="259"/>
    </location>
</feature>
<dbReference type="PANTHER" id="PTHR20993">
    <property type="entry name" value="GH07914P"/>
    <property type="match status" value="1"/>
</dbReference>
<dbReference type="KEGG" id="dgr:6568277"/>
<dbReference type="InParanoid" id="B4JTQ6"/>
<gene>
    <name evidence="2" type="primary">Dgri\GH13828</name>
    <name evidence="2" type="ORF">Dgri_GH13828</name>
</gene>
<dbReference type="OMA" id="WSNAVCT"/>
<sequence>MVAKVFLLTLLVAVASATSVTQDTSMVGYRKAMDMFLDAWKKMMPCGFPSQNIPVLAPLKVDFYAFNYVNGETNLAGNVSNIRISGLNNFHVLSGSYDPNTLHATFDLMYPEIQILGSYEVEGTIGIGGFPMPIRQSVLINKKLSDWRYVGDYTFAQSLNNSNGLRIADFNLQYFVADVQADNWDKFMDIAANNYFNSFISSFSLLFTEEIQPYVNSLYEKYTLPVLNDLLSNMDMTQLTDYLLMQAEMWSNAVCTVKA</sequence>
<dbReference type="OrthoDB" id="6370791at2759"/>
<dbReference type="PhylomeDB" id="B4JTQ6"/>
<evidence type="ECO:0000313" key="3">
    <source>
        <dbReference type="Proteomes" id="UP000001070"/>
    </source>
</evidence>
<protein>
    <submittedName>
        <fullName evidence="2">GH13828</fullName>
    </submittedName>
</protein>
<accession>B4JTQ6</accession>
<dbReference type="SMR" id="B4JTQ6"/>
<dbReference type="AlphaFoldDB" id="B4JTQ6"/>
<dbReference type="eggNOG" id="ENOG502TB7N">
    <property type="taxonomic scope" value="Eukaryota"/>
</dbReference>
<dbReference type="EMBL" id="CH916374">
    <property type="protein sequence ID" value="EDV91485.1"/>
    <property type="molecule type" value="Genomic_DNA"/>
</dbReference>